<dbReference type="Gene3D" id="3.10.28.10">
    <property type="entry name" value="Homing endonucleases"/>
    <property type="match status" value="1"/>
</dbReference>
<protein>
    <recommendedName>
        <fullName evidence="2">Homing endonuclease LAGLIDADG domain-containing protein</fullName>
    </recommendedName>
</protein>
<feature type="non-terminal residue" evidence="1">
    <location>
        <position position="1"/>
    </location>
</feature>
<accession>A0A0F9A4Z5</accession>
<dbReference type="InterPro" id="IPR027434">
    <property type="entry name" value="Homing_endonucl"/>
</dbReference>
<dbReference type="AlphaFoldDB" id="A0A0F9A4Z5"/>
<evidence type="ECO:0008006" key="2">
    <source>
        <dbReference type="Google" id="ProtNLM"/>
    </source>
</evidence>
<proteinExistence type="predicted"/>
<name>A0A0F9A4Z5_9ZZZZ</name>
<comment type="caution">
    <text evidence="1">The sequence shown here is derived from an EMBL/GenBank/DDBJ whole genome shotgun (WGS) entry which is preliminary data.</text>
</comment>
<organism evidence="1">
    <name type="scientific">marine sediment metagenome</name>
    <dbReference type="NCBI Taxonomy" id="412755"/>
    <lineage>
        <taxon>unclassified sequences</taxon>
        <taxon>metagenomes</taxon>
        <taxon>ecological metagenomes</taxon>
    </lineage>
</organism>
<evidence type="ECO:0000313" key="1">
    <source>
        <dbReference type="EMBL" id="KKL04540.1"/>
    </source>
</evidence>
<reference evidence="1" key="1">
    <citation type="journal article" date="2015" name="Nature">
        <title>Complex archaea that bridge the gap between prokaryotes and eukaryotes.</title>
        <authorList>
            <person name="Spang A."/>
            <person name="Saw J.H."/>
            <person name="Jorgensen S.L."/>
            <person name="Zaremba-Niedzwiedzka K."/>
            <person name="Martijn J."/>
            <person name="Lind A.E."/>
            <person name="van Eijk R."/>
            <person name="Schleper C."/>
            <person name="Guy L."/>
            <person name="Ettema T.J."/>
        </authorList>
    </citation>
    <scope>NUCLEOTIDE SEQUENCE</scope>
</reference>
<gene>
    <name evidence="1" type="ORF">LCGC14_2615050</name>
</gene>
<sequence>ARTGFGVSSDVAFITTYKHFADKIYELIGGDLKTFIYKDSREKKEGYRVTMSNARSRLALLELIEPYLILKKERAQTMIEYINSRLEARDVKGNGAPISDSEWSLIEDMRRTYRRTPE</sequence>
<dbReference type="EMBL" id="LAZR01044483">
    <property type="protein sequence ID" value="KKL04540.1"/>
    <property type="molecule type" value="Genomic_DNA"/>
</dbReference>